<evidence type="ECO:0008006" key="11">
    <source>
        <dbReference type="Google" id="ProtNLM"/>
    </source>
</evidence>
<comment type="similarity">
    <text evidence="2">Belongs to the ORC3 family.</text>
</comment>
<dbReference type="InterPro" id="IPR045667">
    <property type="entry name" value="ORC3_N"/>
</dbReference>
<dbReference type="GO" id="GO:0031261">
    <property type="term" value="C:DNA replication preinitiation complex"/>
    <property type="evidence" value="ECO:0007669"/>
    <property type="project" value="TreeGrafter"/>
</dbReference>
<dbReference type="CDD" id="cd20704">
    <property type="entry name" value="Orc3"/>
    <property type="match status" value="1"/>
</dbReference>
<dbReference type="InterPro" id="IPR040855">
    <property type="entry name" value="ORC_WH_C"/>
</dbReference>
<evidence type="ECO:0000256" key="1">
    <source>
        <dbReference type="ARBA" id="ARBA00004123"/>
    </source>
</evidence>
<keyword evidence="5" id="KW-0539">Nucleus</keyword>
<evidence type="ECO:0000259" key="8">
    <source>
        <dbReference type="Pfam" id="PF18137"/>
    </source>
</evidence>
<sequence length="708" mass="79660">MAIDDLLRETYEEKQHQAAYVFDPLDGADGANRPAKRRKVSNRPSKAETQEPDASLIFQPLFGDSEDERCVRLRQNLFESSWSQIDERIQRILRMTNQSTLDQVTSFLQTVPDHAPTGKIPSAFIITGPNLASQDLLFEQLSEALQIQADARVVRLRSGDASNLKAVLKKIIHDVTARETDDENDLELATGKDGRKYLNYDLEALYAHLKTSPRRHIVIAFQDSEAFESGLLSDLISLFTSWLDRIPFALLFGVATSVELFQARLLKSTCQCLYGDQFDVEQSASIIEKIFKAAIAHSEIALRLGPSLVYSLLERQQDQVSSIPVFASSLKYAYMCHFYANPLTVLLSDDIDADSLQASHMEAVRYLPSFRRHIEAIIEKGAVKQARLLLDDDQHLRALLKSSLQEYHRWSLNLLRNLKILTAGNVLPTGFTTLYLDALARGIDSEQIAQFVGSIKRMQPAEIISFLSQVLSDIDNGDVNLGLDPWSNEAGESVSYFTSLLSSVKDLRENAEEQGNVLRSKYSGQTKVLRTTVVAQKVQLSEDTATLTDEDRAYTDLIDKLTNYLKEKLSCDSAKDLLFNELWFFDSKSPYRDVFIPRPRGVVERALSRPHDYLNCSCCETKEDGIMPSLPTVAILYQLYLETGSLVNVADLWSAYYGVVGEENEEGLDERSALVLFYRGLAEMKAIGLVKQTRKKADHIAKLAWKGL</sequence>
<evidence type="ECO:0000256" key="4">
    <source>
        <dbReference type="ARBA" id="ARBA00023125"/>
    </source>
</evidence>
<comment type="caution">
    <text evidence="9">The sequence shown here is derived from an EMBL/GenBank/DDBJ whole genome shotgun (WGS) entry which is preliminary data.</text>
</comment>
<dbReference type="GO" id="GO:0006270">
    <property type="term" value="P:DNA replication initiation"/>
    <property type="evidence" value="ECO:0007669"/>
    <property type="project" value="TreeGrafter"/>
</dbReference>
<accession>A0AAX6MPI7</accession>
<keyword evidence="4" id="KW-0238">DNA-binding</keyword>
<feature type="domain" description="Origin recognition complex subunit 3 winged helix C-terminal" evidence="8">
    <location>
        <begin position="600"/>
        <end position="705"/>
    </location>
</feature>
<dbReference type="GO" id="GO:0005664">
    <property type="term" value="C:nuclear origin of replication recognition complex"/>
    <property type="evidence" value="ECO:0007669"/>
    <property type="project" value="InterPro"/>
</dbReference>
<feature type="domain" description="Origin recognition complex subunit 3 N-terminal" evidence="7">
    <location>
        <begin position="46"/>
        <end position="346"/>
    </location>
</feature>
<evidence type="ECO:0000256" key="5">
    <source>
        <dbReference type="ARBA" id="ARBA00023242"/>
    </source>
</evidence>
<dbReference type="PANTHER" id="PTHR12748:SF0">
    <property type="entry name" value="ORIGIN RECOGNITION COMPLEX SUBUNIT 3"/>
    <property type="match status" value="1"/>
</dbReference>
<evidence type="ECO:0000259" key="7">
    <source>
        <dbReference type="Pfam" id="PF07034"/>
    </source>
</evidence>
<dbReference type="Proteomes" id="UP001369815">
    <property type="component" value="Unassembled WGS sequence"/>
</dbReference>
<evidence type="ECO:0000256" key="3">
    <source>
        <dbReference type="ARBA" id="ARBA00022705"/>
    </source>
</evidence>
<dbReference type="Pfam" id="PF07034">
    <property type="entry name" value="ORC3_N"/>
    <property type="match status" value="1"/>
</dbReference>
<feature type="region of interest" description="Disordered" evidence="6">
    <location>
        <begin position="24"/>
        <end position="53"/>
    </location>
</feature>
<gene>
    <name evidence="9" type="ORF">Daesc_004371</name>
</gene>
<dbReference type="Pfam" id="PF18137">
    <property type="entry name" value="WHD_ORC"/>
    <property type="match status" value="1"/>
</dbReference>
<dbReference type="GO" id="GO:0005656">
    <property type="term" value="C:nuclear pre-replicative complex"/>
    <property type="evidence" value="ECO:0007669"/>
    <property type="project" value="TreeGrafter"/>
</dbReference>
<dbReference type="GO" id="GO:0003688">
    <property type="term" value="F:DNA replication origin binding"/>
    <property type="evidence" value="ECO:0007669"/>
    <property type="project" value="TreeGrafter"/>
</dbReference>
<proteinExistence type="inferred from homology"/>
<name>A0AAX6MPI7_9PEZI</name>
<keyword evidence="3" id="KW-0235">DNA replication</keyword>
<reference evidence="9 10" key="1">
    <citation type="journal article" date="2024" name="Front Chem Biol">
        <title>Unveiling the potential of Daldinia eschscholtzii MFLUCC 19-0629 through bioactivity and bioinformatics studies for enhanced sustainable agriculture production.</title>
        <authorList>
            <person name="Brooks S."/>
            <person name="Weaver J.A."/>
            <person name="Klomchit A."/>
            <person name="Alharthi S.A."/>
            <person name="Onlamun T."/>
            <person name="Nurani R."/>
            <person name="Vong T.K."/>
            <person name="Alberti F."/>
            <person name="Greco C."/>
        </authorList>
    </citation>
    <scope>NUCLEOTIDE SEQUENCE [LARGE SCALE GENOMIC DNA]</scope>
    <source>
        <strain evidence="9">MFLUCC 19-0629</strain>
    </source>
</reference>
<keyword evidence="10" id="KW-1185">Reference proteome</keyword>
<comment type="subcellular location">
    <subcellularLocation>
        <location evidence="1">Nucleus</location>
    </subcellularLocation>
</comment>
<evidence type="ECO:0000313" key="10">
    <source>
        <dbReference type="Proteomes" id="UP001369815"/>
    </source>
</evidence>
<evidence type="ECO:0000313" key="9">
    <source>
        <dbReference type="EMBL" id="KAK6954404.1"/>
    </source>
</evidence>
<dbReference type="EMBL" id="JBANMG010000004">
    <property type="protein sequence ID" value="KAK6954404.1"/>
    <property type="molecule type" value="Genomic_DNA"/>
</dbReference>
<evidence type="ECO:0000256" key="2">
    <source>
        <dbReference type="ARBA" id="ARBA00010977"/>
    </source>
</evidence>
<evidence type="ECO:0000256" key="6">
    <source>
        <dbReference type="SAM" id="MobiDB-lite"/>
    </source>
</evidence>
<organism evidence="9 10">
    <name type="scientific">Daldinia eschscholtzii</name>
    <dbReference type="NCBI Taxonomy" id="292717"/>
    <lineage>
        <taxon>Eukaryota</taxon>
        <taxon>Fungi</taxon>
        <taxon>Dikarya</taxon>
        <taxon>Ascomycota</taxon>
        <taxon>Pezizomycotina</taxon>
        <taxon>Sordariomycetes</taxon>
        <taxon>Xylariomycetidae</taxon>
        <taxon>Xylariales</taxon>
        <taxon>Hypoxylaceae</taxon>
        <taxon>Daldinia</taxon>
    </lineage>
</organism>
<dbReference type="InterPro" id="IPR020795">
    <property type="entry name" value="ORC3"/>
</dbReference>
<protein>
    <recommendedName>
        <fullName evidence="11">Origin recognition complex subunit</fullName>
    </recommendedName>
</protein>
<dbReference type="PANTHER" id="PTHR12748">
    <property type="entry name" value="ORIGIN RECOGNITION COMPLEX SUBUNIT 3"/>
    <property type="match status" value="1"/>
</dbReference>
<dbReference type="AlphaFoldDB" id="A0AAX6MPI7"/>